<dbReference type="SUPFAM" id="SSF141000">
    <property type="entry name" value="Glu-tRNAGln amidotransferase C subunit"/>
    <property type="match status" value="1"/>
</dbReference>
<name>A0A7X6N3A2_9LACO</name>
<organism evidence="1 2">
    <name type="scientific">Periweissella fabalis</name>
    <dbReference type="NCBI Taxonomy" id="1070421"/>
    <lineage>
        <taxon>Bacteria</taxon>
        <taxon>Bacillati</taxon>
        <taxon>Bacillota</taxon>
        <taxon>Bacilli</taxon>
        <taxon>Lactobacillales</taxon>
        <taxon>Lactobacillaceae</taxon>
        <taxon>Periweissella</taxon>
    </lineage>
</organism>
<evidence type="ECO:0000313" key="1">
    <source>
        <dbReference type="EMBL" id="NKZ24519.1"/>
    </source>
</evidence>
<dbReference type="GO" id="GO:0006450">
    <property type="term" value="P:regulation of translational fidelity"/>
    <property type="evidence" value="ECO:0007669"/>
    <property type="project" value="InterPro"/>
</dbReference>
<protein>
    <submittedName>
        <fullName evidence="1">Uncharacterized protein</fullName>
    </submittedName>
</protein>
<accession>A0A7X6N3A2</accession>
<dbReference type="Proteomes" id="UP000549765">
    <property type="component" value="Unassembled WGS sequence"/>
</dbReference>
<dbReference type="AlphaFoldDB" id="A0A7X6N3A2"/>
<reference evidence="1 2" key="1">
    <citation type="submission" date="2020-04" db="EMBL/GenBank/DDBJ databases">
        <title>MicrobeNet Type strains.</title>
        <authorList>
            <person name="Nicholson A.C."/>
        </authorList>
    </citation>
    <scope>NUCLEOTIDE SEQUENCE [LARGE SCALE GENOMIC DNA]</scope>
    <source>
        <strain evidence="1 2">CCUG 61472</strain>
    </source>
</reference>
<proteinExistence type="predicted"/>
<sequence>MVIKLSPQDITELGNLMLLRFNANELHTYQKNVQELLDLTTNFADCDCTDVEPTYVVAEDNASLQNDTGLTMIPTAYFNLEEQD</sequence>
<dbReference type="EMBL" id="JAAXPN010000007">
    <property type="protein sequence ID" value="NKZ24519.1"/>
    <property type="molecule type" value="Genomic_DNA"/>
</dbReference>
<keyword evidence="2" id="KW-1185">Reference proteome</keyword>
<dbReference type="RefSeq" id="WP_168722313.1">
    <property type="nucleotide sequence ID" value="NZ_JAAXPN010000007.1"/>
</dbReference>
<evidence type="ECO:0000313" key="2">
    <source>
        <dbReference type="Proteomes" id="UP000549765"/>
    </source>
</evidence>
<dbReference type="InterPro" id="IPR036113">
    <property type="entry name" value="Asp/Glu-ADT_sf_sub_c"/>
</dbReference>
<comment type="caution">
    <text evidence="1">The sequence shown here is derived from an EMBL/GenBank/DDBJ whole genome shotgun (WGS) entry which is preliminary data.</text>
</comment>
<gene>
    <name evidence="1" type="ORF">HF964_06880</name>
</gene>